<evidence type="ECO:0000256" key="8">
    <source>
        <dbReference type="ARBA" id="ARBA00022676"/>
    </source>
</evidence>
<dbReference type="GO" id="GO:0003999">
    <property type="term" value="F:adenine phosphoribosyltransferase activity"/>
    <property type="evidence" value="ECO:0007669"/>
    <property type="project" value="UniProtKB-UniRule"/>
</dbReference>
<evidence type="ECO:0000256" key="4">
    <source>
        <dbReference type="ARBA" id="ARBA00004659"/>
    </source>
</evidence>
<evidence type="ECO:0000313" key="14">
    <source>
        <dbReference type="Proteomes" id="UP001321450"/>
    </source>
</evidence>
<dbReference type="GO" id="GO:0006168">
    <property type="term" value="P:adenine salvage"/>
    <property type="evidence" value="ECO:0007669"/>
    <property type="project" value="InterPro"/>
</dbReference>
<evidence type="ECO:0000256" key="9">
    <source>
        <dbReference type="ARBA" id="ARBA00022679"/>
    </source>
</evidence>
<dbReference type="PANTHER" id="PTHR32315:SF3">
    <property type="entry name" value="ADENINE PHOSPHORIBOSYLTRANSFERASE"/>
    <property type="match status" value="1"/>
</dbReference>
<dbReference type="AlphaFoldDB" id="A0AAU9CIJ0"/>
<dbReference type="EC" id="2.4.2.7" evidence="6 11"/>
<dbReference type="EMBL" id="AP024718">
    <property type="protein sequence ID" value="BCX89166.1"/>
    <property type="molecule type" value="Genomic_DNA"/>
</dbReference>
<dbReference type="InterPro" id="IPR005764">
    <property type="entry name" value="Ade_phspho_trans"/>
</dbReference>
<keyword evidence="7 11" id="KW-0963">Cytoplasm</keyword>
<keyword evidence="10 11" id="KW-0660">Purine salvage</keyword>
<dbReference type="RefSeq" id="WP_286291454.1">
    <property type="nucleotide sequence ID" value="NZ_AP024718.1"/>
</dbReference>
<dbReference type="InterPro" id="IPR029057">
    <property type="entry name" value="PRTase-like"/>
</dbReference>
<evidence type="ECO:0000256" key="3">
    <source>
        <dbReference type="ARBA" id="ARBA00004496"/>
    </source>
</evidence>
<dbReference type="InterPro" id="IPR000836">
    <property type="entry name" value="PRTase_dom"/>
</dbReference>
<dbReference type="Gene3D" id="3.40.50.2020">
    <property type="match status" value="1"/>
</dbReference>
<evidence type="ECO:0000256" key="5">
    <source>
        <dbReference type="ARBA" id="ARBA00008391"/>
    </source>
</evidence>
<proteinExistence type="inferred from homology"/>
<dbReference type="PANTHER" id="PTHR32315">
    <property type="entry name" value="ADENINE PHOSPHORIBOSYLTRANSFERASE"/>
    <property type="match status" value="1"/>
</dbReference>
<dbReference type="NCBIfam" id="NF002636">
    <property type="entry name" value="PRK02304.1-5"/>
    <property type="match status" value="1"/>
</dbReference>
<dbReference type="InterPro" id="IPR050054">
    <property type="entry name" value="UPRTase/APRTase"/>
</dbReference>
<dbReference type="Pfam" id="PF00156">
    <property type="entry name" value="Pribosyltran"/>
    <property type="match status" value="1"/>
</dbReference>
<dbReference type="GO" id="GO:0044209">
    <property type="term" value="P:AMP salvage"/>
    <property type="evidence" value="ECO:0007669"/>
    <property type="project" value="UniProtKB-UniRule"/>
</dbReference>
<evidence type="ECO:0000256" key="7">
    <source>
        <dbReference type="ARBA" id="ARBA00022490"/>
    </source>
</evidence>
<dbReference type="SUPFAM" id="SSF53271">
    <property type="entry name" value="PRTase-like"/>
    <property type="match status" value="1"/>
</dbReference>
<dbReference type="HAMAP" id="MF_00004">
    <property type="entry name" value="Aden_phosphoribosyltr"/>
    <property type="match status" value="1"/>
</dbReference>
<dbReference type="CDD" id="cd06223">
    <property type="entry name" value="PRTases_typeI"/>
    <property type="match status" value="1"/>
</dbReference>
<keyword evidence="9 11" id="KW-0808">Transferase</keyword>
<comment type="subunit">
    <text evidence="11">Homodimer.</text>
</comment>
<dbReference type="GO" id="GO:0016208">
    <property type="term" value="F:AMP binding"/>
    <property type="evidence" value="ECO:0007669"/>
    <property type="project" value="TreeGrafter"/>
</dbReference>
<evidence type="ECO:0000256" key="1">
    <source>
        <dbReference type="ARBA" id="ARBA00000868"/>
    </source>
</evidence>
<evidence type="ECO:0000256" key="10">
    <source>
        <dbReference type="ARBA" id="ARBA00022726"/>
    </source>
</evidence>
<reference evidence="14" key="1">
    <citation type="journal article" date="2024" name="Int. J. Syst. Evol. Microbiol.">
        <title>Methylomarinovum tepidoasis sp. nov., a moderately thermophilic methanotroph of the family Methylothermaceae isolated from a deep-sea hydrothermal field.</title>
        <authorList>
            <person name="Hirayama H."/>
            <person name="Takaki Y."/>
            <person name="Abe M."/>
            <person name="Miyazaki M."/>
            <person name="Uematsu K."/>
            <person name="Matsui Y."/>
            <person name="Takai K."/>
        </authorList>
    </citation>
    <scope>NUCLEOTIDE SEQUENCE [LARGE SCALE GENOMIC DNA]</scope>
    <source>
        <strain evidence="14">IN45</strain>
    </source>
</reference>
<keyword evidence="8 11" id="KW-0328">Glycosyltransferase</keyword>
<keyword evidence="14" id="KW-1185">Reference proteome</keyword>
<evidence type="ECO:0000259" key="12">
    <source>
        <dbReference type="Pfam" id="PF00156"/>
    </source>
</evidence>
<comment type="function">
    <text evidence="2 11">Catalyzes a salvage reaction resulting in the formation of AMP, that is energically less costly than de novo synthesis.</text>
</comment>
<evidence type="ECO:0000313" key="13">
    <source>
        <dbReference type="EMBL" id="BCX89166.1"/>
    </source>
</evidence>
<evidence type="ECO:0000256" key="11">
    <source>
        <dbReference type="HAMAP-Rule" id="MF_00004"/>
    </source>
</evidence>
<dbReference type="Proteomes" id="UP001321450">
    <property type="component" value="Chromosome"/>
</dbReference>
<comment type="similarity">
    <text evidence="5 11">Belongs to the purine/pyrimidine phosphoribosyltransferase family.</text>
</comment>
<gene>
    <name evidence="11" type="primary">apt</name>
    <name evidence="13" type="ORF">MIN45_P1536</name>
</gene>
<evidence type="ECO:0000256" key="2">
    <source>
        <dbReference type="ARBA" id="ARBA00003968"/>
    </source>
</evidence>
<protein>
    <recommendedName>
        <fullName evidence="6 11">Adenine phosphoribosyltransferase</fullName>
        <shortName evidence="11">APRT</shortName>
        <ecNumber evidence="6 11">2.4.2.7</ecNumber>
    </recommendedName>
</protein>
<dbReference type="GO" id="GO:0006166">
    <property type="term" value="P:purine ribonucleoside salvage"/>
    <property type="evidence" value="ECO:0007669"/>
    <property type="project" value="UniProtKB-UniRule"/>
</dbReference>
<dbReference type="GO" id="GO:0002055">
    <property type="term" value="F:adenine binding"/>
    <property type="evidence" value="ECO:0007669"/>
    <property type="project" value="TreeGrafter"/>
</dbReference>
<dbReference type="GO" id="GO:0005737">
    <property type="term" value="C:cytoplasm"/>
    <property type="evidence" value="ECO:0007669"/>
    <property type="project" value="UniProtKB-SubCell"/>
</dbReference>
<dbReference type="NCBIfam" id="TIGR01090">
    <property type="entry name" value="apt"/>
    <property type="match status" value="1"/>
</dbReference>
<name>A0AAU9CIJ0_9GAMM</name>
<organism evidence="13 14">
    <name type="scientific">Methylomarinovum tepidoasis</name>
    <dbReference type="NCBI Taxonomy" id="2840183"/>
    <lineage>
        <taxon>Bacteria</taxon>
        <taxon>Pseudomonadati</taxon>
        <taxon>Pseudomonadota</taxon>
        <taxon>Gammaproteobacteria</taxon>
        <taxon>Methylococcales</taxon>
        <taxon>Methylothermaceae</taxon>
        <taxon>Methylomarinovum</taxon>
    </lineage>
</organism>
<feature type="domain" description="Phosphoribosyltransferase" evidence="12">
    <location>
        <begin position="55"/>
        <end position="153"/>
    </location>
</feature>
<dbReference type="KEGG" id="meiy:MIN45_P1536"/>
<comment type="pathway">
    <text evidence="4 11">Purine metabolism; AMP biosynthesis via salvage pathway; AMP from adenine: step 1/1.</text>
</comment>
<evidence type="ECO:0000256" key="6">
    <source>
        <dbReference type="ARBA" id="ARBA00011893"/>
    </source>
</evidence>
<accession>A0AAU9CIJ0</accession>
<dbReference type="FunFam" id="3.40.50.2020:FF:000021">
    <property type="entry name" value="Adenine phosphoribosyltransferase"/>
    <property type="match status" value="1"/>
</dbReference>
<comment type="subcellular location">
    <subcellularLocation>
        <location evidence="3 11">Cytoplasm</location>
    </subcellularLocation>
</comment>
<comment type="catalytic activity">
    <reaction evidence="1 11">
        <text>AMP + diphosphate = 5-phospho-alpha-D-ribose 1-diphosphate + adenine</text>
        <dbReference type="Rhea" id="RHEA:16609"/>
        <dbReference type="ChEBI" id="CHEBI:16708"/>
        <dbReference type="ChEBI" id="CHEBI:33019"/>
        <dbReference type="ChEBI" id="CHEBI:58017"/>
        <dbReference type="ChEBI" id="CHEBI:456215"/>
        <dbReference type="EC" id="2.4.2.7"/>
    </reaction>
</comment>
<dbReference type="NCBIfam" id="NF002634">
    <property type="entry name" value="PRK02304.1-3"/>
    <property type="match status" value="1"/>
</dbReference>
<sequence length="176" mass="19202">MTPDWQTRLREKIRDIPDFPKPGILFKDITPLVRDSATLRLALHHLIHPFVGAPITAVAGMEARGFIFGSLAAWELGVGFIPLRKPGKLPYDVQSVSYALEYGENTLEAHIDACGPGDRVLLVDDLLATGGTAKASCELVERLGAEVHALAFVIELDELGGRTQLAPYPVHSLLHF</sequence>